<accession>A0A1L3SWN4</accession>
<dbReference type="RefSeq" id="WP_072607292.1">
    <property type="nucleotide sequence ID" value="NZ_CP018171.1"/>
</dbReference>
<evidence type="ECO:0000313" key="3">
    <source>
        <dbReference type="Proteomes" id="UP000182840"/>
    </source>
</evidence>
<dbReference type="KEGG" id="meso:BSQ44_22430"/>
<gene>
    <name evidence="2" type="ORF">BSQ44_22430</name>
</gene>
<keyword evidence="1" id="KW-0732">Signal</keyword>
<dbReference type="Proteomes" id="UP000182840">
    <property type="component" value="Chromosome"/>
</dbReference>
<dbReference type="AlphaFoldDB" id="A0A1L3SWN4"/>
<evidence type="ECO:0000313" key="2">
    <source>
        <dbReference type="EMBL" id="APH73829.1"/>
    </source>
</evidence>
<evidence type="ECO:0000256" key="1">
    <source>
        <dbReference type="SAM" id="SignalP"/>
    </source>
</evidence>
<feature type="chain" id="PRO_5011956158" evidence="1">
    <location>
        <begin position="22"/>
        <end position="117"/>
    </location>
</feature>
<protein>
    <submittedName>
        <fullName evidence="2">Uncharacterized protein</fullName>
    </submittedName>
</protein>
<feature type="signal peptide" evidence="1">
    <location>
        <begin position="1"/>
        <end position="21"/>
    </location>
</feature>
<sequence>MTRKLLTAAAIVAMTAGSAFAQTTSATGSKNNPYASTDEQMWYQGENRARYEGFFADPDMMELRSEDEITSAFDAMGQEDRDSIIAQCERAYDLRGSYGTVTTGLCNAVGVERPTGG</sequence>
<proteinExistence type="predicted"/>
<reference evidence="3" key="1">
    <citation type="submission" date="2016-11" db="EMBL/GenBank/DDBJ databases">
        <title>Mesorhizobium oceanicum sp. nov., isolated from deep seawater in South China Sea.</title>
        <authorList>
            <person name="Fu G.-Y."/>
        </authorList>
    </citation>
    <scope>NUCLEOTIDE SEQUENCE [LARGE SCALE GENOMIC DNA]</scope>
    <source>
        <strain evidence="3">B7</strain>
    </source>
</reference>
<name>A0A1L3SWN4_9HYPH</name>
<dbReference type="EMBL" id="CP018171">
    <property type="protein sequence ID" value="APH73829.1"/>
    <property type="molecule type" value="Genomic_DNA"/>
</dbReference>
<dbReference type="OrthoDB" id="8093117at2"/>
<keyword evidence="3" id="KW-1185">Reference proteome</keyword>
<organism evidence="2 3">
    <name type="scientific">Aquibium oceanicum</name>
    <dbReference type="NCBI Taxonomy" id="1670800"/>
    <lineage>
        <taxon>Bacteria</taxon>
        <taxon>Pseudomonadati</taxon>
        <taxon>Pseudomonadota</taxon>
        <taxon>Alphaproteobacteria</taxon>
        <taxon>Hyphomicrobiales</taxon>
        <taxon>Phyllobacteriaceae</taxon>
        <taxon>Aquibium</taxon>
    </lineage>
</organism>